<reference evidence="13 14" key="1">
    <citation type="journal article" date="2009" name="J. Bacteriol.">
        <title>Complete and draft genome sequences of six members of the Aquificales.</title>
        <authorList>
            <person name="Reysenbach A.L."/>
            <person name="Hamamura N."/>
            <person name="Podar M."/>
            <person name="Griffiths E."/>
            <person name="Ferreira S."/>
            <person name="Hochstein R."/>
            <person name="Heidelberg J."/>
            <person name="Johnson J."/>
            <person name="Mead D."/>
            <person name="Pohorille A."/>
            <person name="Sarmiento M."/>
            <person name="Schweighofer K."/>
            <person name="Seshadri R."/>
            <person name="Voytek M.A."/>
        </authorList>
    </citation>
    <scope>NUCLEOTIDE SEQUENCE [LARGE SCALE GENOMIC DNA]</scope>
    <source>
        <strain evidence="14">Az-Fu1 / DSM 15241 / OCM 825</strain>
    </source>
</reference>
<evidence type="ECO:0000313" key="14">
    <source>
        <dbReference type="Proteomes" id="UP000001369"/>
    </source>
</evidence>
<gene>
    <name evidence="13" type="primary">fliM</name>
    <name evidence="13" type="ordered locus">SULAZ_1329</name>
</gene>
<dbReference type="NCBIfam" id="TIGR01397">
    <property type="entry name" value="fliM_switch"/>
    <property type="match status" value="1"/>
</dbReference>
<dbReference type="Gene3D" id="3.40.1550.10">
    <property type="entry name" value="CheC-like"/>
    <property type="match status" value="1"/>
</dbReference>
<dbReference type="SUPFAM" id="SSF101801">
    <property type="entry name" value="Surface presentation of antigens (SPOA)"/>
    <property type="match status" value="1"/>
</dbReference>
<feature type="domain" description="Flagellar motor switch protein FliN-like C-terminal" evidence="12">
    <location>
        <begin position="242"/>
        <end position="312"/>
    </location>
</feature>
<keyword evidence="9" id="KW-0975">Bacterial flagellum</keyword>
<accession>C1DW09</accession>
<dbReference type="GO" id="GO:0071978">
    <property type="term" value="P:bacterial-type flagellum-dependent swarming motility"/>
    <property type="evidence" value="ECO:0007669"/>
    <property type="project" value="TreeGrafter"/>
</dbReference>
<keyword evidence="13" id="KW-0969">Cilium</keyword>
<comment type="function">
    <text evidence="10">FliM is one of three proteins (FliG, FliN, FliM) that forms the rotor-mounted switch complex (C ring), located at the base of the basal body. This complex interacts with the CheY and CheZ chemotaxis proteins, in addition to contacting components of the motor that determine the direction of flagellar rotation.</text>
</comment>
<dbReference type="EMBL" id="CP001229">
    <property type="protein sequence ID" value="ACN99064.1"/>
    <property type="molecule type" value="Genomic_DNA"/>
</dbReference>
<dbReference type="InterPro" id="IPR028976">
    <property type="entry name" value="CheC-like_sf"/>
</dbReference>
<dbReference type="PRINTS" id="PR00955">
    <property type="entry name" value="FLGMOTORFLIM"/>
</dbReference>
<dbReference type="RefSeq" id="WP_012674384.1">
    <property type="nucleotide sequence ID" value="NC_012438.1"/>
</dbReference>
<evidence type="ECO:0000256" key="4">
    <source>
        <dbReference type="ARBA" id="ARBA00021898"/>
    </source>
</evidence>
<evidence type="ECO:0000256" key="9">
    <source>
        <dbReference type="ARBA" id="ARBA00023143"/>
    </source>
</evidence>
<proteinExistence type="inferred from homology"/>
<dbReference type="InterPro" id="IPR036429">
    <property type="entry name" value="SpoA-like_sf"/>
</dbReference>
<evidence type="ECO:0000256" key="2">
    <source>
        <dbReference type="ARBA" id="ARBA00004202"/>
    </source>
</evidence>
<dbReference type="GO" id="GO:0003774">
    <property type="term" value="F:cytoskeletal motor activity"/>
    <property type="evidence" value="ECO:0007669"/>
    <property type="project" value="InterPro"/>
</dbReference>
<evidence type="ECO:0000256" key="7">
    <source>
        <dbReference type="ARBA" id="ARBA00022779"/>
    </source>
</evidence>
<dbReference type="CDD" id="cd17908">
    <property type="entry name" value="FliM"/>
    <property type="match status" value="1"/>
</dbReference>
<dbReference type="PANTHER" id="PTHR30034:SF6">
    <property type="entry name" value="YOP PROTEINS TRANSLOCATION PROTEIN Q"/>
    <property type="match status" value="1"/>
</dbReference>
<evidence type="ECO:0000256" key="1">
    <source>
        <dbReference type="ARBA" id="ARBA00004117"/>
    </source>
</evidence>
<keyword evidence="13" id="KW-0282">Flagellum</keyword>
<dbReference type="PANTHER" id="PTHR30034">
    <property type="entry name" value="FLAGELLAR MOTOR SWITCH PROTEIN FLIM"/>
    <property type="match status" value="1"/>
</dbReference>
<dbReference type="AlphaFoldDB" id="C1DW09"/>
<dbReference type="GO" id="GO:0009425">
    <property type="term" value="C:bacterial-type flagellum basal body"/>
    <property type="evidence" value="ECO:0007669"/>
    <property type="project" value="UniProtKB-SubCell"/>
</dbReference>
<dbReference type="OrthoDB" id="9806941at2"/>
<evidence type="ECO:0000256" key="5">
    <source>
        <dbReference type="ARBA" id="ARBA00022475"/>
    </source>
</evidence>
<dbReference type="HOGENOM" id="CLU_052646_1_2_0"/>
<evidence type="ECO:0000256" key="3">
    <source>
        <dbReference type="ARBA" id="ARBA00011049"/>
    </source>
</evidence>
<keyword evidence="8" id="KW-0472">Membrane</keyword>
<dbReference type="PIRSF" id="PIRSF002888">
    <property type="entry name" value="FliM"/>
    <property type="match status" value="1"/>
</dbReference>
<evidence type="ECO:0000256" key="8">
    <source>
        <dbReference type="ARBA" id="ARBA00023136"/>
    </source>
</evidence>
<keyword evidence="6" id="KW-0145">Chemotaxis</keyword>
<name>C1DW09_SULAA</name>
<dbReference type="GO" id="GO:0005886">
    <property type="term" value="C:plasma membrane"/>
    <property type="evidence" value="ECO:0007669"/>
    <property type="project" value="UniProtKB-SubCell"/>
</dbReference>
<dbReference type="Pfam" id="PF01052">
    <property type="entry name" value="FliMN_C"/>
    <property type="match status" value="1"/>
</dbReference>
<keyword evidence="7" id="KW-0283">Flagellar rotation</keyword>
<comment type="similarity">
    <text evidence="3">Belongs to the FliM family.</text>
</comment>
<dbReference type="eggNOG" id="COG1868">
    <property type="taxonomic scope" value="Bacteria"/>
</dbReference>
<organism evidence="13 14">
    <name type="scientific">Sulfurihydrogenibium azorense (strain DSM 15241 / OCM 825 / Az-Fu1)</name>
    <dbReference type="NCBI Taxonomy" id="204536"/>
    <lineage>
        <taxon>Bacteria</taxon>
        <taxon>Pseudomonadati</taxon>
        <taxon>Aquificota</taxon>
        <taxon>Aquificia</taxon>
        <taxon>Aquificales</taxon>
        <taxon>Hydrogenothermaceae</taxon>
        <taxon>Sulfurihydrogenibium</taxon>
    </lineage>
</organism>
<dbReference type="KEGG" id="saf:SULAZ_1329"/>
<dbReference type="Gene3D" id="2.30.330.10">
    <property type="entry name" value="SpoA-like"/>
    <property type="match status" value="1"/>
</dbReference>
<evidence type="ECO:0000313" key="13">
    <source>
        <dbReference type="EMBL" id="ACN99064.1"/>
    </source>
</evidence>
<sequence>MSEFLSQEEIDALLGGGKKETVVETKREKPFDFSKVEKIKKGGFPGLEVIFERWAKIFREEIRSLFPVINMVSKNSITVMKFGDFINKIPLPASYTIFTMKPLNESALLVIDSRVVFNLISALFGGGARPFKIEGRDFTKLELNIIHDFVDTVLTSFEKIWQTVYPVEVERKSVELNPFLVRIVSPAEKVIVVEMILDIEGLEVPFSFAFPQMMFLPLKDIIFSETSSLEIPADWKENILKKLSKVELNFTLELSRFTMLVEELLNLEVGSDIILNVKKDDSINLMVEGKPKFTAKLGRYDKKYAAMIVDRVKGEEDGRERE</sequence>
<evidence type="ECO:0000256" key="6">
    <source>
        <dbReference type="ARBA" id="ARBA00022500"/>
    </source>
</evidence>
<evidence type="ECO:0000256" key="11">
    <source>
        <dbReference type="NCBIfam" id="TIGR01397"/>
    </source>
</evidence>
<dbReference type="Proteomes" id="UP000001369">
    <property type="component" value="Chromosome"/>
</dbReference>
<evidence type="ECO:0000259" key="12">
    <source>
        <dbReference type="Pfam" id="PF01052"/>
    </source>
</evidence>
<dbReference type="Pfam" id="PF02154">
    <property type="entry name" value="FliM"/>
    <property type="match status" value="1"/>
</dbReference>
<evidence type="ECO:0000256" key="10">
    <source>
        <dbReference type="ARBA" id="ARBA00025044"/>
    </source>
</evidence>
<keyword evidence="14" id="KW-1185">Reference proteome</keyword>
<protein>
    <recommendedName>
        <fullName evidence="4 11">Flagellar motor switch protein FliM</fullName>
    </recommendedName>
</protein>
<keyword evidence="13" id="KW-0966">Cell projection</keyword>
<dbReference type="InterPro" id="IPR001689">
    <property type="entry name" value="Flag_FliM"/>
</dbReference>
<dbReference type="STRING" id="204536.SULAZ_1329"/>
<comment type="subcellular location">
    <subcellularLocation>
        <location evidence="1">Bacterial flagellum basal body</location>
    </subcellularLocation>
    <subcellularLocation>
        <location evidence="2">Cell membrane</location>
        <topology evidence="2">Peripheral membrane protein</topology>
    </subcellularLocation>
</comment>
<dbReference type="SUPFAM" id="SSF103039">
    <property type="entry name" value="CheC-like"/>
    <property type="match status" value="1"/>
</dbReference>
<dbReference type="InterPro" id="IPR001543">
    <property type="entry name" value="FliN-like_C"/>
</dbReference>
<dbReference type="GO" id="GO:0050918">
    <property type="term" value="P:positive chemotaxis"/>
    <property type="evidence" value="ECO:0007669"/>
    <property type="project" value="TreeGrafter"/>
</dbReference>
<keyword evidence="5" id="KW-1003">Cell membrane</keyword>